<organism evidence="4 5">
    <name type="scientific">Solirubrobacter phytolaccae</name>
    <dbReference type="NCBI Taxonomy" id="1404360"/>
    <lineage>
        <taxon>Bacteria</taxon>
        <taxon>Bacillati</taxon>
        <taxon>Actinomycetota</taxon>
        <taxon>Thermoleophilia</taxon>
        <taxon>Solirubrobacterales</taxon>
        <taxon>Solirubrobacteraceae</taxon>
        <taxon>Solirubrobacter</taxon>
    </lineage>
</organism>
<evidence type="ECO:0000256" key="1">
    <source>
        <dbReference type="SAM" id="MobiDB-lite"/>
    </source>
</evidence>
<feature type="region of interest" description="Disordered" evidence="1">
    <location>
        <begin position="79"/>
        <end position="102"/>
    </location>
</feature>
<dbReference type="EMBL" id="JAPDDP010000031">
    <property type="protein sequence ID" value="MDA0182170.1"/>
    <property type="molecule type" value="Genomic_DNA"/>
</dbReference>
<evidence type="ECO:0000313" key="4">
    <source>
        <dbReference type="EMBL" id="MDA0182170.1"/>
    </source>
</evidence>
<dbReference type="Proteomes" id="UP001147653">
    <property type="component" value="Unassembled WGS sequence"/>
</dbReference>
<dbReference type="Gene3D" id="1.10.260.40">
    <property type="entry name" value="lambda repressor-like DNA-binding domains"/>
    <property type="match status" value="1"/>
</dbReference>
<protein>
    <submittedName>
        <fullName evidence="4">Helix-turn-helix domain-containing protein</fullName>
    </submittedName>
</protein>
<name>A0A9X3N8W8_9ACTN</name>
<proteinExistence type="predicted"/>
<evidence type="ECO:0000256" key="2">
    <source>
        <dbReference type="SAM" id="Phobius"/>
    </source>
</evidence>
<keyword evidence="2" id="KW-1133">Transmembrane helix</keyword>
<accession>A0A9X3N8W8</accession>
<dbReference type="InterPro" id="IPR050400">
    <property type="entry name" value="Bact_Cytoskel_RodZ"/>
</dbReference>
<dbReference type="Pfam" id="PF13413">
    <property type="entry name" value="HTH_25"/>
    <property type="match status" value="1"/>
</dbReference>
<dbReference type="PANTHER" id="PTHR34475:SF1">
    <property type="entry name" value="CYTOSKELETON PROTEIN RODZ"/>
    <property type="match status" value="1"/>
</dbReference>
<keyword evidence="2" id="KW-0812">Transmembrane</keyword>
<dbReference type="AlphaFoldDB" id="A0A9X3N8W8"/>
<dbReference type="GO" id="GO:0003677">
    <property type="term" value="F:DNA binding"/>
    <property type="evidence" value="ECO:0007669"/>
    <property type="project" value="InterPro"/>
</dbReference>
<dbReference type="InterPro" id="IPR025194">
    <property type="entry name" value="RodZ-like_C"/>
</dbReference>
<reference evidence="4" key="1">
    <citation type="submission" date="2022-10" db="EMBL/GenBank/DDBJ databases">
        <title>The WGS of Solirubrobacter phytolaccae KCTC 29190.</title>
        <authorList>
            <person name="Jiang Z."/>
        </authorList>
    </citation>
    <scope>NUCLEOTIDE SEQUENCE</scope>
    <source>
        <strain evidence="4">KCTC 29190</strain>
    </source>
</reference>
<comment type="caution">
    <text evidence="4">The sequence shown here is derived from an EMBL/GenBank/DDBJ whole genome shotgun (WGS) entry which is preliminary data.</text>
</comment>
<dbReference type="RefSeq" id="WP_270026533.1">
    <property type="nucleotide sequence ID" value="NZ_JAPDDP010000031.1"/>
</dbReference>
<feature type="region of interest" description="Disordered" evidence="1">
    <location>
        <begin position="129"/>
        <end position="166"/>
    </location>
</feature>
<feature type="transmembrane region" description="Helical" evidence="2">
    <location>
        <begin position="104"/>
        <end position="124"/>
    </location>
</feature>
<dbReference type="Pfam" id="PF13464">
    <property type="entry name" value="RodZ_C"/>
    <property type="match status" value="1"/>
</dbReference>
<evidence type="ECO:0000313" key="5">
    <source>
        <dbReference type="Proteomes" id="UP001147653"/>
    </source>
</evidence>
<sequence>MPEIGETLRETRMRRRIDMTEVEAATKIRAKYLRALENEEWDLLPGPTFVKTFLRTYAEYLELDPRLLVEEYRQRFERPTTQDLTPFRPNRGGGRQRQRPRRPIGPFIVVGLGILIVCAALYLLGRTGDDPETDLTGNGTPTPTATATSEPPKATATPAKRKKKAAPTRVSLKLTATDRVYVCLVDATGKAVVNGEYLEKGASTKTFRSKSFRVNLGNSSVRMTYGGKRYPAANIGQPIGYELRPGKKPKRLKESVRTGLCAT</sequence>
<evidence type="ECO:0000259" key="3">
    <source>
        <dbReference type="Pfam" id="PF13464"/>
    </source>
</evidence>
<keyword evidence="2" id="KW-0472">Membrane</keyword>
<feature type="compositionally biased region" description="Low complexity" evidence="1">
    <location>
        <begin position="140"/>
        <end position="158"/>
    </location>
</feature>
<gene>
    <name evidence="4" type="ORF">OJ997_17830</name>
</gene>
<keyword evidence="5" id="KW-1185">Reference proteome</keyword>
<dbReference type="InterPro" id="IPR010982">
    <property type="entry name" value="Lambda_DNA-bd_dom_sf"/>
</dbReference>
<feature type="domain" description="Cytoskeleton protein RodZ-like C-terminal" evidence="3">
    <location>
        <begin position="173"/>
        <end position="232"/>
    </location>
</feature>
<dbReference type="PANTHER" id="PTHR34475">
    <property type="match status" value="1"/>
</dbReference>